<evidence type="ECO:0000259" key="11">
    <source>
        <dbReference type="Pfam" id="PF02875"/>
    </source>
</evidence>
<proteinExistence type="predicted"/>
<name>A0A9D1E6K6_9FIRM</name>
<keyword evidence="4" id="KW-0067">ATP-binding</keyword>
<dbReference type="GO" id="GO:0051301">
    <property type="term" value="P:cell division"/>
    <property type="evidence" value="ECO:0007669"/>
    <property type="project" value="UniProtKB-KW"/>
</dbReference>
<evidence type="ECO:0000313" key="13">
    <source>
        <dbReference type="EMBL" id="HIR67074.1"/>
    </source>
</evidence>
<protein>
    <recommendedName>
        <fullName evidence="15">UDP-N-acetylmuramate--L-alanine ligase</fullName>
    </recommendedName>
</protein>
<dbReference type="GO" id="GO:0071555">
    <property type="term" value="P:cell wall organization"/>
    <property type="evidence" value="ECO:0007669"/>
    <property type="project" value="UniProtKB-KW"/>
</dbReference>
<dbReference type="GO" id="GO:0008360">
    <property type="term" value="P:regulation of cell shape"/>
    <property type="evidence" value="ECO:0007669"/>
    <property type="project" value="UniProtKB-KW"/>
</dbReference>
<dbReference type="PANTHER" id="PTHR43445:SF3">
    <property type="entry name" value="UDP-N-ACETYLMURAMATE--L-ALANINE LIGASE"/>
    <property type="match status" value="1"/>
</dbReference>
<evidence type="ECO:0000256" key="4">
    <source>
        <dbReference type="ARBA" id="ARBA00022840"/>
    </source>
</evidence>
<keyword evidence="3" id="KW-0547">Nucleotide-binding</keyword>
<feature type="domain" description="Mur ligase N-terminal catalytic" evidence="10">
    <location>
        <begin position="12"/>
        <end position="108"/>
    </location>
</feature>
<dbReference type="GO" id="GO:0005524">
    <property type="term" value="F:ATP binding"/>
    <property type="evidence" value="ECO:0007669"/>
    <property type="project" value="UniProtKB-KW"/>
</dbReference>
<dbReference type="Gene3D" id="3.90.190.20">
    <property type="entry name" value="Mur ligase, C-terminal domain"/>
    <property type="match status" value="1"/>
</dbReference>
<keyword evidence="8" id="KW-0961">Cell wall biogenesis/degradation</keyword>
<evidence type="ECO:0000256" key="7">
    <source>
        <dbReference type="ARBA" id="ARBA00023306"/>
    </source>
</evidence>
<dbReference type="InterPro" id="IPR036565">
    <property type="entry name" value="Mur-like_cat_sf"/>
</dbReference>
<evidence type="ECO:0008006" key="15">
    <source>
        <dbReference type="Google" id="ProtNLM"/>
    </source>
</evidence>
<keyword evidence="5" id="KW-0133">Cell shape</keyword>
<keyword evidence="1" id="KW-0436">Ligase</keyword>
<dbReference type="SUPFAM" id="SSF53244">
    <property type="entry name" value="MurD-like peptide ligases, peptide-binding domain"/>
    <property type="match status" value="1"/>
</dbReference>
<evidence type="ECO:0000256" key="1">
    <source>
        <dbReference type="ARBA" id="ARBA00022598"/>
    </source>
</evidence>
<evidence type="ECO:0000256" key="8">
    <source>
        <dbReference type="ARBA" id="ARBA00023316"/>
    </source>
</evidence>
<keyword evidence="9" id="KW-1133">Transmembrane helix</keyword>
<sequence length="439" mass="47965">MKKILLCGARSFYFVGIGGVSMSALAKILISMGYTVCGSDRCESDYTAQFAARGVSVTFGADDEIIDDCDALVYTDAIKKDDPHILRAINGNKIIIPRGRLLAAVAQLYDCTIAVAGCHGKTTCTCMLAHIFACADKPFTAHIGGNDLSFGNCRLSGNQFFITEACEYNKNFLLLQPDIGVVLNSDADHLECYGDGAHVIKAYRQFSEGCKKWAGLYGDPCGRADVTFGPDESADYRAVRLRSEGGRYAFDVFECGRFLCRVRLNVYGRHNVFNALAAVAAARLAGIRPEAIEGGLARFSGVERRFEKIGNCGGCEVIADYAHHPREITAALRTAAEITRGEIYVIFQPHTYSRTKNLFGDFVVALSGIKHLLIYKTFAAREYFDAEGSALTLSNAIKNSRYAECERDIKHFVKDAGGDDKILVLGAGNIYDIAKKLFN</sequence>
<evidence type="ECO:0000256" key="5">
    <source>
        <dbReference type="ARBA" id="ARBA00022960"/>
    </source>
</evidence>
<dbReference type="InterPro" id="IPR004101">
    <property type="entry name" value="Mur_ligase_C"/>
</dbReference>
<keyword evidence="6" id="KW-0573">Peptidoglycan synthesis</keyword>
<feature type="domain" description="Mur ligase C-terminal" evidence="11">
    <location>
        <begin position="304"/>
        <end position="428"/>
    </location>
</feature>
<evidence type="ECO:0000313" key="14">
    <source>
        <dbReference type="Proteomes" id="UP000823913"/>
    </source>
</evidence>
<organism evidence="13 14">
    <name type="scientific">Candidatus Coproplasma avicola</name>
    <dbReference type="NCBI Taxonomy" id="2840744"/>
    <lineage>
        <taxon>Bacteria</taxon>
        <taxon>Bacillati</taxon>
        <taxon>Bacillota</taxon>
        <taxon>Clostridia</taxon>
        <taxon>Eubacteriales</taxon>
        <taxon>Candidatus Coproplasma</taxon>
    </lineage>
</organism>
<dbReference type="GO" id="GO:0016881">
    <property type="term" value="F:acid-amino acid ligase activity"/>
    <property type="evidence" value="ECO:0007669"/>
    <property type="project" value="InterPro"/>
</dbReference>
<dbReference type="Proteomes" id="UP000823913">
    <property type="component" value="Unassembled WGS sequence"/>
</dbReference>
<dbReference type="SUPFAM" id="SSF51984">
    <property type="entry name" value="MurCD N-terminal domain"/>
    <property type="match status" value="1"/>
</dbReference>
<reference evidence="13" key="2">
    <citation type="journal article" date="2021" name="PeerJ">
        <title>Extensive microbial diversity within the chicken gut microbiome revealed by metagenomics and culture.</title>
        <authorList>
            <person name="Gilroy R."/>
            <person name="Ravi A."/>
            <person name="Getino M."/>
            <person name="Pursley I."/>
            <person name="Horton D.L."/>
            <person name="Alikhan N.F."/>
            <person name="Baker D."/>
            <person name="Gharbi K."/>
            <person name="Hall N."/>
            <person name="Watson M."/>
            <person name="Adriaenssens E.M."/>
            <person name="Foster-Nyarko E."/>
            <person name="Jarju S."/>
            <person name="Secka A."/>
            <person name="Antonio M."/>
            <person name="Oren A."/>
            <person name="Chaudhuri R.R."/>
            <person name="La Ragione R."/>
            <person name="Hildebrand F."/>
            <person name="Pallen M.J."/>
        </authorList>
    </citation>
    <scope>NUCLEOTIDE SEQUENCE</scope>
    <source>
        <strain evidence="13">ChiW16-3235</strain>
    </source>
</reference>
<dbReference type="AlphaFoldDB" id="A0A9D1E6K6"/>
<dbReference type="InterPro" id="IPR013221">
    <property type="entry name" value="Mur_ligase_cen"/>
</dbReference>
<dbReference type="SUPFAM" id="SSF53623">
    <property type="entry name" value="MurD-like peptide ligases, catalytic domain"/>
    <property type="match status" value="1"/>
</dbReference>
<dbReference type="GO" id="GO:0009252">
    <property type="term" value="P:peptidoglycan biosynthetic process"/>
    <property type="evidence" value="ECO:0007669"/>
    <property type="project" value="UniProtKB-KW"/>
</dbReference>
<evidence type="ECO:0000256" key="9">
    <source>
        <dbReference type="SAM" id="Phobius"/>
    </source>
</evidence>
<dbReference type="Pfam" id="PF02875">
    <property type="entry name" value="Mur_ligase_C"/>
    <property type="match status" value="1"/>
</dbReference>
<keyword evidence="9" id="KW-0812">Transmembrane</keyword>
<gene>
    <name evidence="13" type="ORF">IAB94_03370</name>
</gene>
<evidence type="ECO:0000256" key="6">
    <source>
        <dbReference type="ARBA" id="ARBA00022984"/>
    </source>
</evidence>
<accession>A0A9D1E6K6</accession>
<evidence type="ECO:0000259" key="12">
    <source>
        <dbReference type="Pfam" id="PF08245"/>
    </source>
</evidence>
<evidence type="ECO:0000259" key="10">
    <source>
        <dbReference type="Pfam" id="PF01225"/>
    </source>
</evidence>
<dbReference type="Gene3D" id="3.40.50.720">
    <property type="entry name" value="NAD(P)-binding Rossmann-like Domain"/>
    <property type="match status" value="1"/>
</dbReference>
<keyword evidence="2" id="KW-0132">Cell division</keyword>
<comment type="caution">
    <text evidence="13">The sequence shown here is derived from an EMBL/GenBank/DDBJ whole genome shotgun (WGS) entry which is preliminary data.</text>
</comment>
<dbReference type="InterPro" id="IPR050061">
    <property type="entry name" value="MurCDEF_pg_biosynth"/>
</dbReference>
<keyword evidence="9" id="KW-0472">Membrane</keyword>
<dbReference type="InterPro" id="IPR000713">
    <property type="entry name" value="Mur_ligase_N"/>
</dbReference>
<dbReference type="EMBL" id="DVHK01000076">
    <property type="protein sequence ID" value="HIR67074.1"/>
    <property type="molecule type" value="Genomic_DNA"/>
</dbReference>
<keyword evidence="7" id="KW-0131">Cell cycle</keyword>
<dbReference type="PANTHER" id="PTHR43445">
    <property type="entry name" value="UDP-N-ACETYLMURAMATE--L-ALANINE LIGASE-RELATED"/>
    <property type="match status" value="1"/>
</dbReference>
<evidence type="ECO:0000256" key="2">
    <source>
        <dbReference type="ARBA" id="ARBA00022618"/>
    </source>
</evidence>
<dbReference type="InterPro" id="IPR036615">
    <property type="entry name" value="Mur_ligase_C_dom_sf"/>
</dbReference>
<reference evidence="13" key="1">
    <citation type="submission" date="2020-10" db="EMBL/GenBank/DDBJ databases">
        <authorList>
            <person name="Gilroy R."/>
        </authorList>
    </citation>
    <scope>NUCLEOTIDE SEQUENCE</scope>
    <source>
        <strain evidence="13">ChiW16-3235</strain>
    </source>
</reference>
<feature type="transmembrane region" description="Helical" evidence="9">
    <location>
        <begin position="12"/>
        <end position="34"/>
    </location>
</feature>
<evidence type="ECO:0000256" key="3">
    <source>
        <dbReference type="ARBA" id="ARBA00022741"/>
    </source>
</evidence>
<feature type="domain" description="Mur ligase central" evidence="12">
    <location>
        <begin position="115"/>
        <end position="282"/>
    </location>
</feature>
<dbReference type="Gene3D" id="3.40.1190.10">
    <property type="entry name" value="Mur-like, catalytic domain"/>
    <property type="match status" value="1"/>
</dbReference>
<dbReference type="Pfam" id="PF01225">
    <property type="entry name" value="Mur_ligase"/>
    <property type="match status" value="1"/>
</dbReference>
<dbReference type="Pfam" id="PF08245">
    <property type="entry name" value="Mur_ligase_M"/>
    <property type="match status" value="1"/>
</dbReference>